<comment type="caution">
    <text evidence="2">The sequence shown here is derived from an EMBL/GenBank/DDBJ whole genome shotgun (WGS) entry which is preliminary data.</text>
</comment>
<keyword evidence="3" id="KW-1185">Reference proteome</keyword>
<protein>
    <recommendedName>
        <fullName evidence="4">DUF4394 domain-containing protein</fullName>
    </recommendedName>
</protein>
<sequence length="307" mass="32031">MSGKVLLAVASLASLVALLPAIPARAANGSPHFAATVPFHDCDGMICFQASVDGGRPRTLALDTGDVDSEMLTGTARAMGWQPKPVLSNGKRVPGFEDGGRHVLMLGKTPLTVHFAVVGPASFGPARLPADGTLAYTALKDRVLQIDYPHHLLRISAPVVASDPAGHAAGTLQLIHFGHDGPPIVVGGPFDVDGHPIHAQIDTMYTGTMVVYDAALAGLGLHKQGTPRLFEFTDSGVEMLASTARSLGFDGHRLLGPGATVYYAGHGKNPVHQPDGLFEATVGNPLFAHSVVTMDFHAMTLDVHPAG</sequence>
<dbReference type="RefSeq" id="WP_367854021.1">
    <property type="nucleotide sequence ID" value="NZ_JBFOHK010000002.1"/>
</dbReference>
<evidence type="ECO:0000313" key="2">
    <source>
        <dbReference type="EMBL" id="MEW9571956.1"/>
    </source>
</evidence>
<evidence type="ECO:0000313" key="3">
    <source>
        <dbReference type="Proteomes" id="UP001556220"/>
    </source>
</evidence>
<name>A0ABV3QFM8_9GAMM</name>
<evidence type="ECO:0000256" key="1">
    <source>
        <dbReference type="SAM" id="SignalP"/>
    </source>
</evidence>
<dbReference type="EMBL" id="JBFOHK010000002">
    <property type="protein sequence ID" value="MEW9571956.1"/>
    <property type="molecule type" value="Genomic_DNA"/>
</dbReference>
<evidence type="ECO:0008006" key="4">
    <source>
        <dbReference type="Google" id="ProtNLM"/>
    </source>
</evidence>
<accession>A0ABV3QFM8</accession>
<organism evidence="2 3">
    <name type="scientific">Rhodanobacter lycopersici</name>
    <dbReference type="NCBI Taxonomy" id="3162487"/>
    <lineage>
        <taxon>Bacteria</taxon>
        <taxon>Pseudomonadati</taxon>
        <taxon>Pseudomonadota</taxon>
        <taxon>Gammaproteobacteria</taxon>
        <taxon>Lysobacterales</taxon>
        <taxon>Rhodanobacteraceae</taxon>
        <taxon>Rhodanobacter</taxon>
    </lineage>
</organism>
<feature type="chain" id="PRO_5045100270" description="DUF4394 domain-containing protein" evidence="1">
    <location>
        <begin position="27"/>
        <end position="307"/>
    </location>
</feature>
<feature type="signal peptide" evidence="1">
    <location>
        <begin position="1"/>
        <end position="26"/>
    </location>
</feature>
<proteinExistence type="predicted"/>
<reference evidence="2 3" key="1">
    <citation type="submission" date="2024-06" db="EMBL/GenBank/DDBJ databases">
        <authorList>
            <person name="Woo H."/>
        </authorList>
    </citation>
    <scope>NUCLEOTIDE SEQUENCE [LARGE SCALE GENOMIC DNA]</scope>
    <source>
        <strain evidence="2 3">Si-c</strain>
    </source>
</reference>
<gene>
    <name evidence="2" type="ORF">ABQJ54_09335</name>
</gene>
<keyword evidence="1" id="KW-0732">Signal</keyword>
<dbReference type="Proteomes" id="UP001556220">
    <property type="component" value="Unassembled WGS sequence"/>
</dbReference>